<comment type="caution">
    <text evidence="2">The sequence shown here is derived from an EMBL/GenBank/DDBJ whole genome shotgun (WGS) entry which is preliminary data.</text>
</comment>
<keyword evidence="3" id="KW-1185">Reference proteome</keyword>
<dbReference type="SMART" id="SM00382">
    <property type="entry name" value="AAA"/>
    <property type="match status" value="1"/>
</dbReference>
<gene>
    <name evidence="2" type="ORF">GCM10008088_27590</name>
</gene>
<dbReference type="RefSeq" id="WP_027885608.1">
    <property type="nucleotide sequence ID" value="NZ_BMWY01000010.1"/>
</dbReference>
<name>A0ABQ3C1G2_9FLAO</name>
<dbReference type="PANTHER" id="PTHR43581">
    <property type="entry name" value="ATP/GTP PHOSPHATASE"/>
    <property type="match status" value="1"/>
</dbReference>
<organism evidence="2 3">
    <name type="scientific">Mesonia mobilis</name>
    <dbReference type="NCBI Taxonomy" id="369791"/>
    <lineage>
        <taxon>Bacteria</taxon>
        <taxon>Pseudomonadati</taxon>
        <taxon>Bacteroidota</taxon>
        <taxon>Flavobacteriia</taxon>
        <taxon>Flavobacteriales</taxon>
        <taxon>Flavobacteriaceae</taxon>
        <taxon>Mesonia</taxon>
    </lineage>
</organism>
<dbReference type="EMBL" id="BMWY01000010">
    <property type="protein sequence ID" value="GGZ64531.1"/>
    <property type="molecule type" value="Genomic_DNA"/>
</dbReference>
<dbReference type="Gene3D" id="3.40.50.300">
    <property type="entry name" value="P-loop containing nucleotide triphosphate hydrolases"/>
    <property type="match status" value="1"/>
</dbReference>
<dbReference type="InterPro" id="IPR003959">
    <property type="entry name" value="ATPase_AAA_core"/>
</dbReference>
<dbReference type="SUPFAM" id="SSF52540">
    <property type="entry name" value="P-loop containing nucleoside triphosphate hydrolases"/>
    <property type="match status" value="1"/>
</dbReference>
<evidence type="ECO:0000313" key="3">
    <source>
        <dbReference type="Proteomes" id="UP000615593"/>
    </source>
</evidence>
<evidence type="ECO:0000313" key="2">
    <source>
        <dbReference type="EMBL" id="GGZ64531.1"/>
    </source>
</evidence>
<dbReference type="Proteomes" id="UP000615593">
    <property type="component" value="Unassembled WGS sequence"/>
</dbReference>
<feature type="domain" description="AAA+ ATPase" evidence="1">
    <location>
        <begin position="28"/>
        <end position="350"/>
    </location>
</feature>
<proteinExistence type="predicted"/>
<dbReference type="PANTHER" id="PTHR43581:SF2">
    <property type="entry name" value="EXCINUCLEASE ATPASE SUBUNIT"/>
    <property type="match status" value="1"/>
</dbReference>
<dbReference type="Pfam" id="PF13304">
    <property type="entry name" value="AAA_21"/>
    <property type="match status" value="1"/>
</dbReference>
<dbReference type="InterPro" id="IPR051396">
    <property type="entry name" value="Bact_Antivir_Def_Nuclease"/>
</dbReference>
<protein>
    <recommendedName>
        <fullName evidence="1">AAA+ ATPase domain-containing protein</fullName>
    </recommendedName>
</protein>
<dbReference type="InterPro" id="IPR003593">
    <property type="entry name" value="AAA+_ATPase"/>
</dbReference>
<dbReference type="InterPro" id="IPR027417">
    <property type="entry name" value="P-loop_NTPase"/>
</dbReference>
<sequence length="556" mass="64525">MKIRKVKFENHPILGNINLDFIDKNGNTVNTIILAGENGTGKSVTLNTIFDFSIYNTDNLKREEKRIFEIELSEDDINMLQEGELSKKFFTQPLKNNIITLLFDYSIINNWDQIKITAQRDDNSFINLPGYLFTQNDTRPILKTIFSDVEINFKSEQIRNVTSKSIDNEKKVSERSNSKLSTEIAQLLIDIQSQDALEFTEWARKNTGEPIDETKIDIRTKRFSNAFESIFPSKKYNRIENRNNQKEIVFSEGEKEMTINELSSGEKQIVFRGSFLLKDKESSKGALILIDEPEISLHPTWQLKILTYFKKLFTNETEQTSQIIIATHSPFIIHNSNRLNDKVIVLKRNDDGIIVTSNNPEFYNWTPEEKIKNAFNVTHILKPDTVNVLLEGETDEKYYNKAVEIFEIDKNSIDFKWIGRINENGNAENTGDSALNQAKTFFRANPNMLTGKVVLLYDSDTKKPEETFDDLKIRKMPKNEHNNLYLIGIENLLVLPEGFDKELFYKEKTRTDKYGAESLIRELDKSKLCDYICNDLDIEKQKEVLIKLKEEIDKLK</sequence>
<reference evidence="3" key="1">
    <citation type="journal article" date="2019" name="Int. J. Syst. Evol. Microbiol.">
        <title>The Global Catalogue of Microorganisms (GCM) 10K type strain sequencing project: providing services to taxonomists for standard genome sequencing and annotation.</title>
        <authorList>
            <consortium name="The Broad Institute Genomics Platform"/>
            <consortium name="The Broad Institute Genome Sequencing Center for Infectious Disease"/>
            <person name="Wu L."/>
            <person name="Ma J."/>
        </authorList>
    </citation>
    <scope>NUCLEOTIDE SEQUENCE [LARGE SCALE GENOMIC DNA]</scope>
    <source>
        <strain evidence="3">KCTC 12708</strain>
    </source>
</reference>
<accession>A0ABQ3C1G2</accession>
<evidence type="ECO:0000259" key="1">
    <source>
        <dbReference type="SMART" id="SM00382"/>
    </source>
</evidence>
<dbReference type="GeneID" id="94370424"/>